<dbReference type="AlphaFoldDB" id="A0A0G0XNU6"/>
<organism evidence="3 4">
    <name type="scientific">Candidatus Uhrbacteria bacterium GW2011_GWF2_41_16</name>
    <dbReference type="NCBI Taxonomy" id="1618997"/>
    <lineage>
        <taxon>Bacteria</taxon>
        <taxon>Candidatus Uhriibacteriota</taxon>
    </lineage>
</organism>
<evidence type="ECO:0000313" key="3">
    <source>
        <dbReference type="EMBL" id="KKR98480.1"/>
    </source>
</evidence>
<dbReference type="GO" id="GO:0005524">
    <property type="term" value="F:ATP binding"/>
    <property type="evidence" value="ECO:0007669"/>
    <property type="project" value="UniProtKB-UniRule"/>
</dbReference>
<dbReference type="GO" id="GO:0046872">
    <property type="term" value="F:metal ion binding"/>
    <property type="evidence" value="ECO:0007669"/>
    <property type="project" value="InterPro"/>
</dbReference>
<gene>
    <name evidence="3" type="ORF">UU48_C0002G0015</name>
</gene>
<dbReference type="InterPro" id="IPR011761">
    <property type="entry name" value="ATP-grasp"/>
</dbReference>
<sequence length="448" mass="51268">MSEHRIAFDDLSVFCEPNEDGFHIGVVDGLNHYPDRAQVLPYKAVYLMDGDVSDMLEHQAYLRALGVGTQELRFVKGKNLFDGLLTNREEMERLMFEMQTNEELTIDAFTGASPDWKNMVEALLLDPGRVRTPSWEVARMLDDKELFRRLGGDLEREHYFPDHTFVHGQSAALREIMAMRLRHRSVVIKRPDLESGVGAYRVNGLYSLSGLPAFLKQYGRGSRPLIVEQWVDGEEVIIASLQWYFAPGREPQRRFMSRQYCDGMIHEGNVIGSRDTDVFPETWSLTLRENVVEQAWEMTKLFVQHVQGTYVGPAGFDFMVVRNGMNGFRVYLLECNARKTAGTYLESVRWQVQTSGRIPAACAAMRNCHPVSARHWREVVTLLQSKDADEFGHLAMNPDTGLGVMVALPRCLRLKQPKCLLIAIAEKIEHAEWFLNAAKKRLERTRLE</sequence>
<evidence type="ECO:0000313" key="4">
    <source>
        <dbReference type="Proteomes" id="UP000034746"/>
    </source>
</evidence>
<keyword evidence="1" id="KW-0547">Nucleotide-binding</keyword>
<dbReference type="Proteomes" id="UP000034746">
    <property type="component" value="Unassembled WGS sequence"/>
</dbReference>
<proteinExistence type="predicted"/>
<dbReference type="SUPFAM" id="SSF56059">
    <property type="entry name" value="Glutathione synthetase ATP-binding domain-like"/>
    <property type="match status" value="1"/>
</dbReference>
<feature type="domain" description="ATP-grasp" evidence="2">
    <location>
        <begin position="144"/>
        <end position="369"/>
    </location>
</feature>
<dbReference type="Gene3D" id="3.30.470.20">
    <property type="entry name" value="ATP-grasp fold, B domain"/>
    <property type="match status" value="1"/>
</dbReference>
<evidence type="ECO:0000259" key="2">
    <source>
        <dbReference type="PROSITE" id="PS50975"/>
    </source>
</evidence>
<accession>A0A0G0XNU6</accession>
<keyword evidence="1" id="KW-0067">ATP-binding</keyword>
<name>A0A0G0XNU6_9BACT</name>
<dbReference type="EMBL" id="LCAU01000002">
    <property type="protein sequence ID" value="KKR98480.1"/>
    <property type="molecule type" value="Genomic_DNA"/>
</dbReference>
<evidence type="ECO:0000256" key="1">
    <source>
        <dbReference type="PROSITE-ProRule" id="PRU00409"/>
    </source>
</evidence>
<dbReference type="PROSITE" id="PS50975">
    <property type="entry name" value="ATP_GRASP"/>
    <property type="match status" value="1"/>
</dbReference>
<comment type="caution">
    <text evidence="3">The sequence shown here is derived from an EMBL/GenBank/DDBJ whole genome shotgun (WGS) entry which is preliminary data.</text>
</comment>
<protein>
    <recommendedName>
        <fullName evidence="2">ATP-grasp domain-containing protein</fullName>
    </recommendedName>
</protein>
<reference evidence="3 4" key="1">
    <citation type="journal article" date="2015" name="Nature">
        <title>rRNA introns, odd ribosomes, and small enigmatic genomes across a large radiation of phyla.</title>
        <authorList>
            <person name="Brown C.T."/>
            <person name="Hug L.A."/>
            <person name="Thomas B.C."/>
            <person name="Sharon I."/>
            <person name="Castelle C.J."/>
            <person name="Singh A."/>
            <person name="Wilkins M.J."/>
            <person name="Williams K.H."/>
            <person name="Banfield J.F."/>
        </authorList>
    </citation>
    <scope>NUCLEOTIDE SEQUENCE [LARGE SCALE GENOMIC DNA]</scope>
</reference>